<accession>A0A4V0ND45</accession>
<evidence type="ECO:0000313" key="2">
    <source>
        <dbReference type="Proteomes" id="UP000295781"/>
    </source>
</evidence>
<gene>
    <name evidence="1" type="ORF">SOCEGT47_018740</name>
</gene>
<name>A0A4V0ND45_SORCE</name>
<sequence>MTVLVHAGRRHGAAFEHQVLAKLCDGLQPKDAPSTYDVSELSARISRRIASWNVEDDMPQLIMGLLGPDACEDWPTDPSFSVVCEIGPSARILVSITGTRDDAEQWAKRLAFRPEDVTFIPADGFRLHELDESLRARLAWAALDGPGPRAYVEEILASLRAGSGSHLEALLSTLAHAFAPLGSSDAAQLLGVEEAEVTAWFDTHGAALDRLIEPCEGDTFRFRHEALRAAWKATAAERTASVQSRFAAAAREVVLAHVGGNTQTTPCADTYLRRYAGAHLLESGAPDAELLELCDPRWALPRSREDLRARRAELEQIRWRLAAPLEDLGASSVTPDALPPLVRVELSRGALTTIHRGWDEGGAQAEAAWSDIERALAVALFSLAAHASPSLRANLEARALDVVRRTGAAWRGDGWEDALALVSAARAASEHEAATFARWAVAATWRAERGPDIYLRVWLTAANLLPPSEAEALVQQAIERALSSAKPGGALAQLATADGLGEDQALALFRAAMSLPPTSRANALAPLLRVLPDEERVRAVSPSFDAFFVEYDENAERHDTDACTAALLPYLGLTELSKLLDGALPTPGALAVRFAELGAPGRTLDVIKQRCGGGIFAAHPLLLAAATKGGRSLVRAAREAVTSLDPAWVATKLVRDHAPEAIQVLGLDAAVDVAERGGGSSEYTRVTALVALCHAAPEPSRPALAARAVAAYRDDRDTDGLESVVRCAPWMSLADAAWLFAVSLGDAADQLTLVSTLSRWGGVAQLAPIIARIGGNDALAAVADVLPEALRWTERADAG</sequence>
<dbReference type="Proteomes" id="UP000295781">
    <property type="component" value="Chromosome"/>
</dbReference>
<evidence type="ECO:0000313" key="1">
    <source>
        <dbReference type="EMBL" id="AUX21392.1"/>
    </source>
</evidence>
<dbReference type="EMBL" id="CP012670">
    <property type="protein sequence ID" value="AUX21392.1"/>
    <property type="molecule type" value="Genomic_DNA"/>
</dbReference>
<dbReference type="AlphaFoldDB" id="A0A4V0ND45"/>
<organism evidence="1 2">
    <name type="scientific">Sorangium cellulosum</name>
    <name type="common">Polyangium cellulosum</name>
    <dbReference type="NCBI Taxonomy" id="56"/>
    <lineage>
        <taxon>Bacteria</taxon>
        <taxon>Pseudomonadati</taxon>
        <taxon>Myxococcota</taxon>
        <taxon>Polyangia</taxon>
        <taxon>Polyangiales</taxon>
        <taxon>Polyangiaceae</taxon>
        <taxon>Sorangium</taxon>
    </lineage>
</organism>
<protein>
    <submittedName>
        <fullName evidence="1">Uncharacterized protein</fullName>
    </submittedName>
</protein>
<reference evidence="1 2" key="1">
    <citation type="submission" date="2015-09" db="EMBL/GenBank/DDBJ databases">
        <title>Sorangium comparison.</title>
        <authorList>
            <person name="Zaburannyi N."/>
            <person name="Bunk B."/>
            <person name="Overmann J."/>
            <person name="Mueller R."/>
        </authorList>
    </citation>
    <scope>NUCLEOTIDE SEQUENCE [LARGE SCALE GENOMIC DNA]</scope>
    <source>
        <strain evidence="1 2">So ceGT47</strain>
    </source>
</reference>
<proteinExistence type="predicted"/>